<feature type="short sequence motif" description="Meso-diaminopimelate recognition motif" evidence="7">
    <location>
        <begin position="407"/>
        <end position="410"/>
    </location>
</feature>
<dbReference type="EC" id="6.3.2.13" evidence="7"/>
<dbReference type="Gene3D" id="3.90.190.20">
    <property type="entry name" value="Mur ligase, C-terminal domain"/>
    <property type="match status" value="1"/>
</dbReference>
<dbReference type="EMBL" id="CP130613">
    <property type="protein sequence ID" value="WKW14908.1"/>
    <property type="molecule type" value="Genomic_DNA"/>
</dbReference>
<dbReference type="Gene3D" id="3.40.1390.10">
    <property type="entry name" value="MurE/MurF, N-terminal domain"/>
    <property type="match status" value="1"/>
</dbReference>
<dbReference type="GO" id="GO:0005737">
    <property type="term" value="C:cytoplasm"/>
    <property type="evidence" value="ECO:0007669"/>
    <property type="project" value="UniProtKB-SubCell"/>
</dbReference>
<dbReference type="GO" id="GO:0008765">
    <property type="term" value="F:UDP-N-acetylmuramoylalanyl-D-glutamate-2,6-diaminopimelate ligase activity"/>
    <property type="evidence" value="ECO:0007669"/>
    <property type="project" value="UniProtKB-UniRule"/>
</dbReference>
<name>A0AA49Q4Q7_9BACT</name>
<dbReference type="Pfam" id="PF02875">
    <property type="entry name" value="Mur_ligase_C"/>
    <property type="match status" value="1"/>
</dbReference>
<evidence type="ECO:0000313" key="13">
    <source>
        <dbReference type="EMBL" id="WKW14908.1"/>
    </source>
</evidence>
<comment type="pathway">
    <text evidence="7 8">Cell wall biogenesis; peptidoglycan biosynthesis.</text>
</comment>
<keyword evidence="4 7" id="KW-0573">Peptidoglycan synthesis</keyword>
<dbReference type="GO" id="GO:0051301">
    <property type="term" value="P:cell division"/>
    <property type="evidence" value="ECO:0007669"/>
    <property type="project" value="UniProtKB-KW"/>
</dbReference>
<dbReference type="SUPFAM" id="SSF53244">
    <property type="entry name" value="MurD-like peptide ligases, peptide-binding domain"/>
    <property type="match status" value="1"/>
</dbReference>
<keyword evidence="7 12" id="KW-0436">Ligase</keyword>
<evidence type="ECO:0000259" key="11">
    <source>
        <dbReference type="Pfam" id="PF08245"/>
    </source>
</evidence>
<dbReference type="PANTHER" id="PTHR23135">
    <property type="entry name" value="MUR LIGASE FAMILY MEMBER"/>
    <property type="match status" value="1"/>
</dbReference>
<comment type="cofactor">
    <cofactor evidence="7">
        <name>Mg(2+)</name>
        <dbReference type="ChEBI" id="CHEBI:18420"/>
    </cofactor>
</comment>
<dbReference type="GO" id="GO:0071555">
    <property type="term" value="P:cell wall organization"/>
    <property type="evidence" value="ECO:0007669"/>
    <property type="project" value="UniProtKB-KW"/>
</dbReference>
<dbReference type="AlphaFoldDB" id="A0AA49Q4Q7"/>
<feature type="binding site" evidence="7">
    <location>
        <position position="458"/>
    </location>
    <ligand>
        <name>meso-2,6-diaminopimelate</name>
        <dbReference type="ChEBI" id="CHEBI:57791"/>
    </ligand>
</feature>
<organism evidence="12">
    <name type="scientific">Pseudogemmatithrix spongiicola</name>
    <dbReference type="NCBI Taxonomy" id="3062599"/>
    <lineage>
        <taxon>Bacteria</taxon>
        <taxon>Pseudomonadati</taxon>
        <taxon>Gemmatimonadota</taxon>
        <taxon>Gemmatimonadia</taxon>
        <taxon>Gemmatimonadales</taxon>
        <taxon>Gemmatimonadaceae</taxon>
        <taxon>Pseudogemmatithrix</taxon>
    </lineage>
</organism>
<comment type="function">
    <text evidence="7">Catalyzes the addition of meso-diaminopimelic acid to the nucleotide precursor UDP-N-acetylmuramoyl-L-alanyl-D-glutamate (UMAG) in the biosynthesis of bacterial cell-wall peptidoglycan.</text>
</comment>
<feature type="binding site" evidence="7">
    <location>
        <position position="383"/>
    </location>
    <ligand>
        <name>meso-2,6-diaminopimelate</name>
        <dbReference type="ChEBI" id="CHEBI:57791"/>
    </ligand>
</feature>
<keyword evidence="7" id="KW-0547">Nucleotide-binding</keyword>
<feature type="binding site" evidence="7">
    <location>
        <position position="187"/>
    </location>
    <ligand>
        <name>UDP-N-acetyl-alpha-D-muramoyl-L-alanyl-D-glutamate</name>
        <dbReference type="ChEBI" id="CHEBI:83900"/>
    </ligand>
</feature>
<dbReference type="Pfam" id="PF08245">
    <property type="entry name" value="Mur_ligase_M"/>
    <property type="match status" value="1"/>
</dbReference>
<evidence type="ECO:0000313" key="14">
    <source>
        <dbReference type="Proteomes" id="UP001229955"/>
    </source>
</evidence>
<accession>A0AA49Q4Q7</accession>
<evidence type="ECO:0000256" key="1">
    <source>
        <dbReference type="ARBA" id="ARBA00005898"/>
    </source>
</evidence>
<dbReference type="Pfam" id="PF01225">
    <property type="entry name" value="Mur_ligase"/>
    <property type="match status" value="1"/>
</dbReference>
<keyword evidence="14" id="KW-1185">Reference proteome</keyword>
<dbReference type="InterPro" id="IPR000713">
    <property type="entry name" value="Mur_ligase_N"/>
</dbReference>
<keyword evidence="3 7" id="KW-0133">Cell shape</keyword>
<dbReference type="RefSeq" id="WP_367887677.1">
    <property type="nucleotide sequence ID" value="NZ_CP130612.1"/>
</dbReference>
<dbReference type="InterPro" id="IPR004101">
    <property type="entry name" value="Mur_ligase_C"/>
</dbReference>
<evidence type="ECO:0000259" key="10">
    <source>
        <dbReference type="Pfam" id="PF02875"/>
    </source>
</evidence>
<protein>
    <recommendedName>
        <fullName evidence="7">UDP-N-acetylmuramoyl-L-alanyl-D-glutamate--2,6-diaminopimelate ligase</fullName>
        <ecNumber evidence="7">6.3.2.13</ecNumber>
    </recommendedName>
    <alternativeName>
        <fullName evidence="7">Meso-A2pm-adding enzyme</fullName>
    </alternativeName>
    <alternativeName>
        <fullName evidence="7">Meso-diaminopimelate-adding enzyme</fullName>
    </alternativeName>
    <alternativeName>
        <fullName evidence="7">UDP-MurNAc-L-Ala-D-Glu:meso-diaminopimelate ligase</fullName>
    </alternativeName>
    <alternativeName>
        <fullName evidence="7">UDP-MurNAc-tripeptide synthetase</fullName>
    </alternativeName>
    <alternativeName>
        <fullName evidence="7">UDP-N-acetylmuramyl-tripeptide synthetase</fullName>
    </alternativeName>
</protein>
<dbReference type="InterPro" id="IPR013221">
    <property type="entry name" value="Mur_ligase_cen"/>
</dbReference>
<evidence type="ECO:0000256" key="4">
    <source>
        <dbReference type="ARBA" id="ARBA00022984"/>
    </source>
</evidence>
<dbReference type="KEGG" id="pspc:Strain318_001271"/>
<dbReference type="GO" id="GO:0008360">
    <property type="term" value="P:regulation of cell shape"/>
    <property type="evidence" value="ECO:0007669"/>
    <property type="project" value="UniProtKB-KW"/>
</dbReference>
<feature type="binding site" evidence="7">
    <location>
        <begin position="407"/>
        <end position="410"/>
    </location>
    <ligand>
        <name>meso-2,6-diaminopimelate</name>
        <dbReference type="ChEBI" id="CHEBI:57791"/>
    </ligand>
</feature>
<dbReference type="HAMAP" id="MF_00208">
    <property type="entry name" value="MurE"/>
    <property type="match status" value="1"/>
</dbReference>
<feature type="binding site" evidence="7">
    <location>
        <position position="462"/>
    </location>
    <ligand>
        <name>meso-2,6-diaminopimelate</name>
        <dbReference type="ChEBI" id="CHEBI:57791"/>
    </ligand>
</feature>
<dbReference type="Gene3D" id="3.40.1190.10">
    <property type="entry name" value="Mur-like, catalytic domain"/>
    <property type="match status" value="1"/>
</dbReference>
<feature type="domain" description="Mur ligase N-terminal catalytic" evidence="9">
    <location>
        <begin position="30"/>
        <end position="83"/>
    </location>
</feature>
<evidence type="ECO:0000256" key="8">
    <source>
        <dbReference type="RuleBase" id="RU004135"/>
    </source>
</evidence>
<dbReference type="SUPFAM" id="SSF63418">
    <property type="entry name" value="MurE/MurF N-terminal domain"/>
    <property type="match status" value="1"/>
</dbReference>
<evidence type="ECO:0000259" key="9">
    <source>
        <dbReference type="Pfam" id="PF01225"/>
    </source>
</evidence>
<feature type="binding site" evidence="7">
    <location>
        <begin position="160"/>
        <end position="161"/>
    </location>
    <ligand>
        <name>UDP-N-acetyl-alpha-D-muramoyl-L-alanyl-D-glutamate</name>
        <dbReference type="ChEBI" id="CHEBI:83900"/>
    </ligand>
</feature>
<dbReference type="PANTHER" id="PTHR23135:SF4">
    <property type="entry name" value="UDP-N-ACETYLMURAMOYL-L-ALANYL-D-GLUTAMATE--2,6-DIAMINOPIMELATE LIGASE MURE HOMOLOG, CHLOROPLASTIC"/>
    <property type="match status" value="1"/>
</dbReference>
<evidence type="ECO:0000256" key="2">
    <source>
        <dbReference type="ARBA" id="ARBA00022618"/>
    </source>
</evidence>
<evidence type="ECO:0000256" key="5">
    <source>
        <dbReference type="ARBA" id="ARBA00023306"/>
    </source>
</evidence>
<dbReference type="NCBIfam" id="TIGR01085">
    <property type="entry name" value="murE"/>
    <property type="match status" value="1"/>
</dbReference>
<feature type="binding site" evidence="7">
    <location>
        <position position="193"/>
    </location>
    <ligand>
        <name>UDP-N-acetyl-alpha-D-muramoyl-L-alanyl-D-glutamate</name>
        <dbReference type="ChEBI" id="CHEBI:83900"/>
    </ligand>
</feature>
<dbReference type="Proteomes" id="UP001229955">
    <property type="component" value="Chromosome"/>
</dbReference>
<comment type="subcellular location">
    <subcellularLocation>
        <location evidence="7 8">Cytoplasm</location>
    </subcellularLocation>
</comment>
<dbReference type="GO" id="GO:0009252">
    <property type="term" value="P:peptidoglycan biosynthetic process"/>
    <property type="evidence" value="ECO:0007669"/>
    <property type="project" value="UniProtKB-UniRule"/>
</dbReference>
<sequence length="492" mass="51752">MTVVATDTLRDALTRAGLLVEVRGTLPESVTAITDDSRRAEPGACFVAVRGAQRDGHDYLPQVQSAGAAMAIVAADARTALPALAVRDTRAAAAAAAAAFYGEPALALQLVGVTGTNGKTTTVNLLRHLLDAPDAPAASIGTLGVLLGDGTPFPGGSGLTTPGPIELQRLLRALVDAGVRRIAMEVSSHALDQQRVGGLSFAAAVFTNLTRDHLDYHGTMEAYFAAKAKLVDLVAADGAIVSNADDRWWDGLPATRRVVRFGLASGADVRAEDVRYTPRGSAWLLRHGQASRPVVLPLIGDFNVANALAAAAAALAVGVPFETIAMKLTTAPQVPGRLELLAEGPTVLRDYAHTPDALQRALAALRPFTPGRLICVFGCGGDRDRGKRPLMALAARDGADHVVVTSDNPRTEDPERILDDVCAPLAAGTYDRIEDRRAAIAHAMQLADPARDVVLLAGKGHETYQIRGTTSYPFDEAAIVRELLPTLRRTPP</sequence>
<proteinExistence type="inferred from homology"/>
<dbReference type="InterPro" id="IPR036565">
    <property type="entry name" value="Mur-like_cat_sf"/>
</dbReference>
<dbReference type="EMBL" id="CP130612">
    <property type="protein sequence ID" value="WKW11999.1"/>
    <property type="molecule type" value="Genomic_DNA"/>
</dbReference>
<evidence type="ECO:0000256" key="7">
    <source>
        <dbReference type="HAMAP-Rule" id="MF_00208"/>
    </source>
</evidence>
<feature type="domain" description="Mur ligase C-terminal" evidence="10">
    <location>
        <begin position="336"/>
        <end position="460"/>
    </location>
</feature>
<keyword evidence="5 7" id="KW-0131">Cell cycle</keyword>
<dbReference type="InterPro" id="IPR035911">
    <property type="entry name" value="MurE/MurF_N"/>
</dbReference>
<comment type="catalytic activity">
    <reaction evidence="7">
        <text>UDP-N-acetyl-alpha-D-muramoyl-L-alanyl-D-glutamate + meso-2,6-diaminopimelate + ATP = UDP-N-acetyl-alpha-D-muramoyl-L-alanyl-gamma-D-glutamyl-meso-2,6-diaminopimelate + ADP + phosphate + H(+)</text>
        <dbReference type="Rhea" id="RHEA:23676"/>
        <dbReference type="ChEBI" id="CHEBI:15378"/>
        <dbReference type="ChEBI" id="CHEBI:30616"/>
        <dbReference type="ChEBI" id="CHEBI:43474"/>
        <dbReference type="ChEBI" id="CHEBI:57791"/>
        <dbReference type="ChEBI" id="CHEBI:83900"/>
        <dbReference type="ChEBI" id="CHEBI:83905"/>
        <dbReference type="ChEBI" id="CHEBI:456216"/>
        <dbReference type="EC" id="6.3.2.13"/>
    </reaction>
</comment>
<gene>
    <name evidence="7" type="primary">murE</name>
    <name evidence="12" type="ORF">Strain138_001271</name>
    <name evidence="13" type="ORF">Strain318_001271</name>
</gene>
<reference evidence="12" key="1">
    <citation type="submission" date="2023-07" db="EMBL/GenBank/DDBJ databases">
        <authorList>
            <person name="Haufschild T."/>
            <person name="Kallscheuer N."/>
            <person name="Hammer J."/>
            <person name="Kohn T."/>
            <person name="Kabuu M."/>
            <person name="Jogler M."/>
            <person name="Wohfarth N."/>
            <person name="Heuer A."/>
            <person name="Rohde M."/>
            <person name="van Teeseling M.C.F."/>
            <person name="Jogler C."/>
        </authorList>
    </citation>
    <scope>NUCLEOTIDE SEQUENCE</scope>
    <source>
        <strain evidence="12">Strain 138</strain>
        <strain evidence="13">Strain 318</strain>
    </source>
</reference>
<dbReference type="SUPFAM" id="SSF53623">
    <property type="entry name" value="MurD-like peptide ligases, catalytic domain"/>
    <property type="match status" value="1"/>
</dbReference>
<keyword evidence="2 7" id="KW-0132">Cell division</keyword>
<keyword evidence="7" id="KW-0460">Magnesium</keyword>
<keyword evidence="6 7" id="KW-0961">Cell wall biogenesis/degradation</keyword>
<feature type="domain" description="Mur ligase central" evidence="11">
    <location>
        <begin position="113"/>
        <end position="314"/>
    </location>
</feature>
<comment type="caution">
    <text evidence="7">Lacks conserved residue(s) required for the propagation of feature annotation.</text>
</comment>
<dbReference type="InterPro" id="IPR005761">
    <property type="entry name" value="UDP-N-AcMur-Glu-dNH2Pim_ligase"/>
</dbReference>
<comment type="PTM">
    <text evidence="7">Carboxylation is probably crucial for Mg(2+) binding and, consequently, for the gamma-phosphate positioning of ATP.</text>
</comment>
<evidence type="ECO:0000256" key="3">
    <source>
        <dbReference type="ARBA" id="ARBA00022960"/>
    </source>
</evidence>
<keyword evidence="7" id="KW-0067">ATP-binding</keyword>
<keyword evidence="7" id="KW-0963">Cytoplasm</keyword>
<dbReference type="GO" id="GO:0005524">
    <property type="term" value="F:ATP binding"/>
    <property type="evidence" value="ECO:0007669"/>
    <property type="project" value="UniProtKB-UniRule"/>
</dbReference>
<accession>A0AA49Q6T8</accession>
<dbReference type="NCBIfam" id="NF001126">
    <property type="entry name" value="PRK00139.1-4"/>
    <property type="match status" value="1"/>
</dbReference>
<comment type="similarity">
    <text evidence="1 7">Belongs to the MurCDEF family. MurE subfamily.</text>
</comment>
<feature type="binding site" evidence="7">
    <location>
        <position position="37"/>
    </location>
    <ligand>
        <name>UDP-N-acetyl-alpha-D-muramoyl-L-alanyl-D-glutamate</name>
        <dbReference type="ChEBI" id="CHEBI:83900"/>
    </ligand>
</feature>
<dbReference type="GO" id="GO:0000287">
    <property type="term" value="F:magnesium ion binding"/>
    <property type="evidence" value="ECO:0007669"/>
    <property type="project" value="UniProtKB-UniRule"/>
</dbReference>
<feature type="binding site" evidence="7">
    <location>
        <position position="195"/>
    </location>
    <ligand>
        <name>UDP-N-acetyl-alpha-D-muramoyl-L-alanyl-D-glutamate</name>
        <dbReference type="ChEBI" id="CHEBI:83900"/>
    </ligand>
</feature>
<feature type="binding site" evidence="7">
    <location>
        <begin position="115"/>
        <end position="121"/>
    </location>
    <ligand>
        <name>ATP</name>
        <dbReference type="ChEBI" id="CHEBI:30616"/>
    </ligand>
</feature>
<feature type="modified residue" description="N6-carboxylysine" evidence="7">
    <location>
        <position position="227"/>
    </location>
</feature>
<dbReference type="InterPro" id="IPR036615">
    <property type="entry name" value="Mur_ligase_C_dom_sf"/>
</dbReference>
<evidence type="ECO:0000313" key="12">
    <source>
        <dbReference type="EMBL" id="WKW11999.1"/>
    </source>
</evidence>
<evidence type="ECO:0000256" key="6">
    <source>
        <dbReference type="ARBA" id="ARBA00023316"/>
    </source>
</evidence>